<name>A0A0W8EKG1_9ZZZZ</name>
<organism evidence="1">
    <name type="scientific">hydrocarbon metagenome</name>
    <dbReference type="NCBI Taxonomy" id="938273"/>
    <lineage>
        <taxon>unclassified sequences</taxon>
        <taxon>metagenomes</taxon>
        <taxon>ecological metagenomes</taxon>
    </lineage>
</organism>
<sequence length="50" mass="5681">MGIAAVRGVCRRRIGITSPSRVRMAKCQRRHPYSSIPLEIMSFTPDFAPY</sequence>
<proteinExistence type="predicted"/>
<protein>
    <submittedName>
        <fullName evidence="1">Uncharacterized protein</fullName>
    </submittedName>
</protein>
<reference evidence="1" key="1">
    <citation type="journal article" date="2015" name="Proc. Natl. Acad. Sci. U.S.A.">
        <title>Networks of energetic and metabolic interactions define dynamics in microbial communities.</title>
        <authorList>
            <person name="Embree M."/>
            <person name="Liu J.K."/>
            <person name="Al-Bassam M.M."/>
            <person name="Zengler K."/>
        </authorList>
    </citation>
    <scope>NUCLEOTIDE SEQUENCE</scope>
</reference>
<dbReference type="AlphaFoldDB" id="A0A0W8EKG1"/>
<comment type="caution">
    <text evidence="1">The sequence shown here is derived from an EMBL/GenBank/DDBJ whole genome shotgun (WGS) entry which is preliminary data.</text>
</comment>
<gene>
    <name evidence="1" type="ORF">ASZ90_016664</name>
</gene>
<evidence type="ECO:0000313" key="1">
    <source>
        <dbReference type="EMBL" id="KUG09003.1"/>
    </source>
</evidence>
<dbReference type="EMBL" id="LNQE01001758">
    <property type="protein sequence ID" value="KUG09003.1"/>
    <property type="molecule type" value="Genomic_DNA"/>
</dbReference>
<accession>A0A0W8EKG1</accession>